<organism evidence="1 2">
    <name type="scientific">Streptomyces botrytidirepellens</name>
    <dbReference type="NCBI Taxonomy" id="2486417"/>
    <lineage>
        <taxon>Bacteria</taxon>
        <taxon>Bacillati</taxon>
        <taxon>Actinomycetota</taxon>
        <taxon>Actinomycetes</taxon>
        <taxon>Kitasatosporales</taxon>
        <taxon>Streptomycetaceae</taxon>
        <taxon>Streptomyces</taxon>
    </lineage>
</organism>
<comment type="caution">
    <text evidence="1">The sequence shown here is derived from an EMBL/GenBank/DDBJ whole genome shotgun (WGS) entry which is preliminary data.</text>
</comment>
<sequence length="131" mass="14222">MSNEHEDPQVSLAWVLRVAEKATARYGDAQADDYGVPVAALARAYARALDTAVYGGVYMRAAALCHTLGRLRWLERGNFAVAIAVTSGFLDLHGVPSRPGKDDVRELHAHLQHSACTAESISVLLRSWPPV</sequence>
<keyword evidence="2" id="KW-1185">Reference proteome</keyword>
<dbReference type="EMBL" id="RIBZ01000031">
    <property type="protein sequence ID" value="RNG37990.1"/>
    <property type="molecule type" value="Genomic_DNA"/>
</dbReference>
<dbReference type="Proteomes" id="UP000275401">
    <property type="component" value="Unassembled WGS sequence"/>
</dbReference>
<name>A0A3M8XA06_9ACTN</name>
<reference evidence="1 2" key="1">
    <citation type="submission" date="2018-11" db="EMBL/GenBank/DDBJ databases">
        <title>The Potential of Streptomyces as Biocontrol Agents against the Tomato grey mould, Botrytis cinerea (Gray mold) Frontiers in Microbiology.</title>
        <authorList>
            <person name="Li D."/>
        </authorList>
    </citation>
    <scope>NUCLEOTIDE SEQUENCE [LARGE SCALE GENOMIC DNA]</scope>
    <source>
        <strain evidence="1 2">NEAU-LD23</strain>
    </source>
</reference>
<dbReference type="AlphaFoldDB" id="A0A3M8XA06"/>
<accession>A0A3M8XA06</accession>
<evidence type="ECO:0000313" key="1">
    <source>
        <dbReference type="EMBL" id="RNG37990.1"/>
    </source>
</evidence>
<gene>
    <name evidence="1" type="ORF">EEJ42_02055</name>
</gene>
<dbReference type="RefSeq" id="WP_123098319.1">
    <property type="nucleotide sequence ID" value="NZ_RIBZ01000031.1"/>
</dbReference>
<protein>
    <submittedName>
        <fullName evidence="1">Fic family toxin-antitoxin system, toxin component</fullName>
    </submittedName>
</protein>
<evidence type="ECO:0000313" key="2">
    <source>
        <dbReference type="Proteomes" id="UP000275401"/>
    </source>
</evidence>
<proteinExistence type="predicted"/>